<accession>A0A840AU51</accession>
<protein>
    <submittedName>
        <fullName evidence="1">Phytoene dehydrogenase-like protein</fullName>
    </submittedName>
</protein>
<name>A0A840AU51_9SPHN</name>
<dbReference type="EMBL" id="JACIEA010000001">
    <property type="protein sequence ID" value="MBB3941829.1"/>
    <property type="molecule type" value="Genomic_DNA"/>
</dbReference>
<dbReference type="Proteomes" id="UP000581447">
    <property type="component" value="Unassembled WGS sequence"/>
</dbReference>
<dbReference type="AlphaFoldDB" id="A0A840AU51"/>
<sequence>MARCAVAVRMLLVGNNLLRAFVPLCEPKSMKGAHKGTKAQRLTKARHAGLVSASTFGRSQIKTLKHVQGDDAALLGKPSQILPTCGEVATHGVDGGGWQFTRGGMRALTPPSTTLCVVPLPVNEED</sequence>
<organism evidence="1 2">
    <name type="scientific">Sphingorhabdus rigui</name>
    <dbReference type="NCBI Taxonomy" id="1282858"/>
    <lineage>
        <taxon>Bacteria</taxon>
        <taxon>Pseudomonadati</taxon>
        <taxon>Pseudomonadota</taxon>
        <taxon>Alphaproteobacteria</taxon>
        <taxon>Sphingomonadales</taxon>
        <taxon>Sphingomonadaceae</taxon>
        <taxon>Sphingorhabdus</taxon>
    </lineage>
</organism>
<reference evidence="1 2" key="1">
    <citation type="submission" date="2020-08" db="EMBL/GenBank/DDBJ databases">
        <title>Genomic Encyclopedia of Type Strains, Phase IV (KMG-IV): sequencing the most valuable type-strain genomes for metagenomic binning, comparative biology and taxonomic classification.</title>
        <authorList>
            <person name="Goeker M."/>
        </authorList>
    </citation>
    <scope>NUCLEOTIDE SEQUENCE [LARGE SCALE GENOMIC DNA]</scope>
    <source>
        <strain evidence="1 2">DSM 29050</strain>
    </source>
</reference>
<gene>
    <name evidence="1" type="ORF">GGR91_000051</name>
</gene>
<proteinExistence type="predicted"/>
<evidence type="ECO:0000313" key="2">
    <source>
        <dbReference type="Proteomes" id="UP000581447"/>
    </source>
</evidence>
<keyword evidence="2" id="KW-1185">Reference proteome</keyword>
<comment type="caution">
    <text evidence="1">The sequence shown here is derived from an EMBL/GenBank/DDBJ whole genome shotgun (WGS) entry which is preliminary data.</text>
</comment>
<evidence type="ECO:0000313" key="1">
    <source>
        <dbReference type="EMBL" id="MBB3941829.1"/>
    </source>
</evidence>